<proteinExistence type="predicted"/>
<gene>
    <name evidence="1" type="ORF">PAC_15931</name>
</gene>
<evidence type="ECO:0000313" key="1">
    <source>
        <dbReference type="EMBL" id="CZR66031.1"/>
    </source>
</evidence>
<sequence length="178" mass="20565">MCTNPSQPSFINLTIVAVHQPQLRISYRLLSNRYSQAMSSPQEIADQLAIQQEQDASVQRFRNKGTPQQRSDTWRDLKLKDSNGKVEYDMNGRAVMRNHRYQAVGGKCRPDPSQRLDMLWVRSDELYEYQPQDGPTGSGPWVLKQVMFIEDGLQSHGQRGSVGFWGSWLGEFQWWICL</sequence>
<keyword evidence="2" id="KW-1185">Reference proteome</keyword>
<reference evidence="1 2" key="1">
    <citation type="submission" date="2016-03" db="EMBL/GenBank/DDBJ databases">
        <authorList>
            <person name="Ploux O."/>
        </authorList>
    </citation>
    <scope>NUCLEOTIDE SEQUENCE [LARGE SCALE GENOMIC DNA]</scope>
    <source>
        <strain evidence="1 2">UAMH 11012</strain>
    </source>
</reference>
<evidence type="ECO:0000313" key="2">
    <source>
        <dbReference type="Proteomes" id="UP000184330"/>
    </source>
</evidence>
<dbReference type="Proteomes" id="UP000184330">
    <property type="component" value="Unassembled WGS sequence"/>
</dbReference>
<protein>
    <submittedName>
        <fullName evidence="1">Uncharacterized protein</fullName>
    </submittedName>
</protein>
<dbReference type="AlphaFoldDB" id="A0A1L7XLU3"/>
<organism evidence="1 2">
    <name type="scientific">Phialocephala subalpina</name>
    <dbReference type="NCBI Taxonomy" id="576137"/>
    <lineage>
        <taxon>Eukaryota</taxon>
        <taxon>Fungi</taxon>
        <taxon>Dikarya</taxon>
        <taxon>Ascomycota</taxon>
        <taxon>Pezizomycotina</taxon>
        <taxon>Leotiomycetes</taxon>
        <taxon>Helotiales</taxon>
        <taxon>Mollisiaceae</taxon>
        <taxon>Phialocephala</taxon>
        <taxon>Phialocephala fortinii species complex</taxon>
    </lineage>
</organism>
<dbReference type="EMBL" id="FJOG01000034">
    <property type="protein sequence ID" value="CZR66031.1"/>
    <property type="molecule type" value="Genomic_DNA"/>
</dbReference>
<accession>A0A1L7XLU3</accession>
<name>A0A1L7XLU3_9HELO</name>